<dbReference type="SUPFAM" id="SSF53850">
    <property type="entry name" value="Periplasmic binding protein-like II"/>
    <property type="match status" value="1"/>
</dbReference>
<dbReference type="CDD" id="cd08501">
    <property type="entry name" value="PBP2_Lpqw"/>
    <property type="match status" value="1"/>
</dbReference>
<dbReference type="PANTHER" id="PTHR30290">
    <property type="entry name" value="PERIPLASMIC BINDING COMPONENT OF ABC TRANSPORTER"/>
    <property type="match status" value="1"/>
</dbReference>
<feature type="compositionally biased region" description="Gly residues" evidence="1">
    <location>
        <begin position="30"/>
        <end position="40"/>
    </location>
</feature>
<reference evidence="4" key="2">
    <citation type="submission" date="2020-09" db="EMBL/GenBank/DDBJ databases">
        <authorList>
            <person name="Sun Q."/>
            <person name="Zhou Y."/>
        </authorList>
    </citation>
    <scope>NUCLEOTIDE SEQUENCE</scope>
    <source>
        <strain evidence="4">CGMCC 1.15152</strain>
    </source>
</reference>
<dbReference type="Pfam" id="PF00496">
    <property type="entry name" value="SBP_bac_5"/>
    <property type="match status" value="1"/>
</dbReference>
<evidence type="ECO:0000259" key="3">
    <source>
        <dbReference type="Pfam" id="PF00496"/>
    </source>
</evidence>
<dbReference type="RefSeq" id="WP_188712114.1">
    <property type="nucleotide sequence ID" value="NZ_BMHO01000001.1"/>
</dbReference>
<protein>
    <submittedName>
        <fullName evidence="4">Peptide ABC transporter substrate-binding protein</fullName>
    </submittedName>
</protein>
<evidence type="ECO:0000313" key="4">
    <source>
        <dbReference type="EMBL" id="GGD39414.1"/>
    </source>
</evidence>
<keyword evidence="5" id="KW-1185">Reference proteome</keyword>
<accession>A0A916YCP5</accession>
<comment type="caution">
    <text evidence="4">The sequence shown here is derived from an EMBL/GenBank/DDBJ whole genome shotgun (WGS) entry which is preliminary data.</text>
</comment>
<dbReference type="Gene3D" id="3.90.76.10">
    <property type="entry name" value="Dipeptide-binding Protein, Domain 1"/>
    <property type="match status" value="1"/>
</dbReference>
<feature type="region of interest" description="Disordered" evidence="1">
    <location>
        <begin position="30"/>
        <end position="63"/>
    </location>
</feature>
<sequence>MSKQKKWLGAAALVASFSLVLTACGGGTDDGNTDNGGGSAEQGQAEGITGADYNPVPREEMQQGGDVTLPIGELTEQMNAMHGDGAVDTQMIWTWYNPQIILSTPEGEAYPNPAYISDKTVETVDDNTVLTLTFTDEAEFNDGTPMDWKTIENTWIANRSQDDYAPNSTEGYRNIASVEAGETDKQAVVTFDGTFAWVDALFFNVTHPAVDSAEKFNTAYVEEANPDWGAGPYKIETMDLDGGVATFVPNEKWWGDEPMLDSVTFRVMEPTAAMNAFRAGEIDQVATGTADRLEQVADMDDVTTYRAARTATNLLELNAEREQFTDLETRKAVMMAIDREQITDVVWDGLGYTEEPAGSFNLYPFQDGYEDALSNAGWEFNVEEANAILDEAGWEMGDDEVRTRDGVRFEGTLPNFGDDPIAEARVRVVQQQLKQIGFDLQVDQRAANEFSDVLTSKDWDIVMLGFSSSDAFGVMWMCQLYCYSDGNNQLNLSSTMDESIDERIHEVEALPTAEEQIPAAMELEAEIMAETWGIFPLYSGPSISTVKNGLANLTPEPYTGLDLFGIQPVENFGWAAE</sequence>
<evidence type="ECO:0000256" key="2">
    <source>
        <dbReference type="SAM" id="SignalP"/>
    </source>
</evidence>
<proteinExistence type="predicted"/>
<dbReference type="AlphaFoldDB" id="A0A916YCP5"/>
<feature type="signal peptide" evidence="2">
    <location>
        <begin position="1"/>
        <end position="23"/>
    </location>
</feature>
<dbReference type="Gene3D" id="3.40.190.10">
    <property type="entry name" value="Periplasmic binding protein-like II"/>
    <property type="match status" value="1"/>
</dbReference>
<name>A0A916YCP5_9MICO</name>
<dbReference type="PROSITE" id="PS51257">
    <property type="entry name" value="PROKAR_LIPOPROTEIN"/>
    <property type="match status" value="1"/>
</dbReference>
<dbReference type="Proteomes" id="UP000633205">
    <property type="component" value="Unassembled WGS sequence"/>
</dbReference>
<dbReference type="Gene3D" id="3.10.105.10">
    <property type="entry name" value="Dipeptide-binding Protein, Domain 3"/>
    <property type="match status" value="1"/>
</dbReference>
<feature type="domain" description="Solute-binding protein family 5" evidence="3">
    <location>
        <begin position="121"/>
        <end position="475"/>
    </location>
</feature>
<evidence type="ECO:0000313" key="5">
    <source>
        <dbReference type="Proteomes" id="UP000633205"/>
    </source>
</evidence>
<keyword evidence="2" id="KW-0732">Signal</keyword>
<dbReference type="GO" id="GO:1904680">
    <property type="term" value="F:peptide transmembrane transporter activity"/>
    <property type="evidence" value="ECO:0007669"/>
    <property type="project" value="TreeGrafter"/>
</dbReference>
<dbReference type="GO" id="GO:0015833">
    <property type="term" value="P:peptide transport"/>
    <property type="evidence" value="ECO:0007669"/>
    <property type="project" value="TreeGrafter"/>
</dbReference>
<gene>
    <name evidence="4" type="primary">oppA</name>
    <name evidence="4" type="ORF">GCM10010915_20210</name>
</gene>
<dbReference type="EMBL" id="BMHO01000001">
    <property type="protein sequence ID" value="GGD39414.1"/>
    <property type="molecule type" value="Genomic_DNA"/>
</dbReference>
<reference evidence="4" key="1">
    <citation type="journal article" date="2014" name="Int. J. Syst. Evol. Microbiol.">
        <title>Complete genome sequence of Corynebacterium casei LMG S-19264T (=DSM 44701T), isolated from a smear-ripened cheese.</title>
        <authorList>
            <consortium name="US DOE Joint Genome Institute (JGI-PGF)"/>
            <person name="Walter F."/>
            <person name="Albersmeier A."/>
            <person name="Kalinowski J."/>
            <person name="Ruckert C."/>
        </authorList>
    </citation>
    <scope>NUCLEOTIDE SEQUENCE</scope>
    <source>
        <strain evidence="4">CGMCC 1.15152</strain>
    </source>
</reference>
<evidence type="ECO:0000256" key="1">
    <source>
        <dbReference type="SAM" id="MobiDB-lite"/>
    </source>
</evidence>
<dbReference type="PANTHER" id="PTHR30290:SF65">
    <property type="entry name" value="MONOACYL PHOSPHATIDYLINOSITOL TETRAMANNOSIDE-BINDING PROTEIN LPQW-RELATED"/>
    <property type="match status" value="1"/>
</dbReference>
<dbReference type="InterPro" id="IPR000914">
    <property type="entry name" value="SBP_5_dom"/>
</dbReference>
<organism evidence="4 5">
    <name type="scientific">Microbacterium faecale</name>
    <dbReference type="NCBI Taxonomy" id="1804630"/>
    <lineage>
        <taxon>Bacteria</taxon>
        <taxon>Bacillati</taxon>
        <taxon>Actinomycetota</taxon>
        <taxon>Actinomycetes</taxon>
        <taxon>Micrococcales</taxon>
        <taxon>Microbacteriaceae</taxon>
        <taxon>Microbacterium</taxon>
    </lineage>
</organism>
<feature type="chain" id="PRO_5039196727" evidence="2">
    <location>
        <begin position="24"/>
        <end position="577"/>
    </location>
</feature>
<dbReference type="InterPro" id="IPR039424">
    <property type="entry name" value="SBP_5"/>
</dbReference>